<dbReference type="EMBL" id="CP016199">
    <property type="protein sequence ID" value="ASS37847.1"/>
    <property type="molecule type" value="Genomic_DNA"/>
</dbReference>
<gene>
    <name evidence="1" type="ORF">AXF17_04870</name>
</gene>
<sequence>MPELRVVEGKLSNKYNHFLDYRFDSCIATNTRLMGVVSMKVSWTAKDGSKDKLFQLIHLDFSEYGVDDYREIFSNADNPEGGREVRSEWKRISGSLGGIEVKIPFFTMVQLIDEVVATNEKYYESHELFIQVFRKETLMRLNLMKEASCKLLYEGAGFEEKSKEGQQLVCKSPLTSFELINYFLMRMLDKDYHGASFLGDVSISEMQRSRFKEIGLAELVRNKISKATTAATPTGEATVYKCRFTALSDSYIYGEALITLSPRSLTRTRHILEFEVTTLMHISSYEAALQLQQAEYITLYELTVPAEAFDLEDSVFGADASMTPAPNGIIYVLYNKDNYHVDSSNYFMNHDLYGAYLLTPNGELVVMSHDIIKITNMEADIGRSMNANKLKLKGRYKLETQVFKSFSETPGAMFSEMIYSPEDND</sequence>
<organism evidence="1 2">
    <name type="scientific">Mogibacterium pumilum</name>
    <dbReference type="NCBI Taxonomy" id="86332"/>
    <lineage>
        <taxon>Bacteria</taxon>
        <taxon>Bacillati</taxon>
        <taxon>Bacillota</taxon>
        <taxon>Clostridia</taxon>
        <taxon>Peptostreptococcales</taxon>
        <taxon>Anaerovoracaceae</taxon>
        <taxon>Mogibacterium</taxon>
    </lineage>
</organism>
<accession>A0A223ASB9</accession>
<evidence type="ECO:0000313" key="2">
    <source>
        <dbReference type="Proteomes" id="UP000214689"/>
    </source>
</evidence>
<name>A0A223ASB9_9FIRM</name>
<dbReference type="Proteomes" id="UP000214689">
    <property type="component" value="Chromosome"/>
</dbReference>
<proteinExistence type="predicted"/>
<evidence type="ECO:0000313" key="1">
    <source>
        <dbReference type="EMBL" id="ASS37847.1"/>
    </source>
</evidence>
<dbReference type="AlphaFoldDB" id="A0A223ASB9"/>
<dbReference type="OrthoDB" id="2078434at2"/>
<dbReference type="RefSeq" id="WP_094234076.1">
    <property type="nucleotide sequence ID" value="NZ_CP016199.1"/>
</dbReference>
<reference evidence="2" key="1">
    <citation type="submission" date="2016-05" db="EMBL/GenBank/DDBJ databases">
        <authorList>
            <person name="Holder M.E."/>
            <person name="Ajami N.J."/>
            <person name="Petrosino J.F."/>
        </authorList>
    </citation>
    <scope>NUCLEOTIDE SEQUENCE [LARGE SCALE GENOMIC DNA]</scope>
    <source>
        <strain evidence="2">ATCC 700696</strain>
    </source>
</reference>
<protein>
    <submittedName>
        <fullName evidence="1">Uncharacterized protein</fullName>
    </submittedName>
</protein>
<keyword evidence="2" id="KW-1185">Reference proteome</keyword>